<dbReference type="RefSeq" id="WP_197116102.1">
    <property type="nucleotide sequence ID" value="NZ_JACBXQ010000006.1"/>
</dbReference>
<feature type="domain" description="RNase III" evidence="6">
    <location>
        <begin position="19"/>
        <end position="119"/>
    </location>
</feature>
<comment type="subunit">
    <text evidence="5">Homodimer.</text>
</comment>
<comment type="caution">
    <text evidence="7">The sequence shown here is derived from an EMBL/GenBank/DDBJ whole genome shotgun (WGS) entry which is preliminary data.</text>
</comment>
<keyword evidence="5" id="KW-0690">Ribosome biogenesis</keyword>
<evidence type="ECO:0000256" key="4">
    <source>
        <dbReference type="ARBA" id="ARBA00022801"/>
    </source>
</evidence>
<comment type="cofactor">
    <cofactor evidence="5">
        <name>Mg(2+)</name>
        <dbReference type="ChEBI" id="CHEBI:18420"/>
    </cofactor>
</comment>
<keyword evidence="3 5" id="KW-0255">Endonuclease</keyword>
<evidence type="ECO:0000259" key="6">
    <source>
        <dbReference type="Pfam" id="PF00636"/>
    </source>
</evidence>
<dbReference type="Gene3D" id="1.10.1520.10">
    <property type="entry name" value="Ribonuclease III domain"/>
    <property type="match status" value="1"/>
</dbReference>
<dbReference type="EC" id="3.1.26.-" evidence="5"/>
<accession>A0ABS0LSQ7</accession>
<comment type="similarity">
    <text evidence="5">Belongs to the MrnC RNase family.</text>
</comment>
<evidence type="ECO:0000256" key="2">
    <source>
        <dbReference type="ARBA" id="ARBA00022722"/>
    </source>
</evidence>
<keyword evidence="5" id="KW-0963">Cytoplasm</keyword>
<dbReference type="PANTHER" id="PTHR34276:SF1">
    <property type="entry name" value="MINI-RIBONUCLEASE 3"/>
    <property type="match status" value="1"/>
</dbReference>
<dbReference type="HAMAP" id="MF_01468">
    <property type="entry name" value="RNase_Mini_III"/>
    <property type="match status" value="1"/>
</dbReference>
<evidence type="ECO:0000313" key="8">
    <source>
        <dbReference type="Proteomes" id="UP000721415"/>
    </source>
</evidence>
<comment type="function">
    <text evidence="5">Involved in correct processing of both the 5' and 3' ends of 23S rRNA precursor. Processes 30S rRNA precursor transcript even in absence of ribonuclease 3 (Rnc); Rnc processes 30S rRNA into smaller rRNA precursors.</text>
</comment>
<dbReference type="InterPro" id="IPR008226">
    <property type="entry name" value="Mini3_fam"/>
</dbReference>
<keyword evidence="5" id="KW-0460">Magnesium</keyword>
<evidence type="ECO:0000256" key="5">
    <source>
        <dbReference type="HAMAP-Rule" id="MF_01468"/>
    </source>
</evidence>
<keyword evidence="2 5" id="KW-0540">Nuclease</keyword>
<dbReference type="EMBL" id="JACBXQ010000006">
    <property type="protein sequence ID" value="MBG9987191.1"/>
    <property type="molecule type" value="Genomic_DNA"/>
</dbReference>
<dbReference type="InterPro" id="IPR000999">
    <property type="entry name" value="RNase_III_dom"/>
</dbReference>
<proteinExistence type="inferred from homology"/>
<dbReference type="InterPro" id="IPR036389">
    <property type="entry name" value="RNase_III_sf"/>
</dbReference>
<evidence type="ECO:0000256" key="3">
    <source>
        <dbReference type="ARBA" id="ARBA00022759"/>
    </source>
</evidence>
<organism evidence="7 8">
    <name type="scientific">Facklamia lactis</name>
    <dbReference type="NCBI Taxonomy" id="2749967"/>
    <lineage>
        <taxon>Bacteria</taxon>
        <taxon>Bacillati</taxon>
        <taxon>Bacillota</taxon>
        <taxon>Bacilli</taxon>
        <taxon>Lactobacillales</taxon>
        <taxon>Aerococcaceae</taxon>
        <taxon>Facklamia</taxon>
    </lineage>
</organism>
<dbReference type="Proteomes" id="UP000721415">
    <property type="component" value="Unassembled WGS sequence"/>
</dbReference>
<dbReference type="PIRSF" id="PIRSF005520">
    <property type="entry name" value="UCP005520"/>
    <property type="match status" value="1"/>
</dbReference>
<dbReference type="PANTHER" id="PTHR34276">
    <property type="entry name" value="MINI-RIBONUCLEASE 3"/>
    <property type="match status" value="1"/>
</dbReference>
<sequence>MSEEKKINRTPFTLLNGAALAYLGDAVYETAIRQHVIQQGFTQVNKLHKAAVKYVSAEGQARVIQSWIKRDDFLTEAEIAIYKRGRNHKANTKAKNASIGEYRQATGFEAILGWLHITNQEERIAMLIKYAIDYIDHGSEE</sequence>
<dbReference type="SUPFAM" id="SSF69065">
    <property type="entry name" value="RNase III domain-like"/>
    <property type="match status" value="1"/>
</dbReference>
<gene>
    <name evidence="5" type="primary">mrnC</name>
    <name evidence="7" type="ORF">HZY91_09970</name>
</gene>
<evidence type="ECO:0000256" key="1">
    <source>
        <dbReference type="ARBA" id="ARBA00022552"/>
    </source>
</evidence>
<feature type="active site" evidence="5">
    <location>
        <position position="25"/>
    </location>
</feature>
<keyword evidence="5" id="KW-0694">RNA-binding</keyword>
<comment type="subcellular location">
    <subcellularLocation>
        <location evidence="5">Cytoplasm</location>
    </subcellularLocation>
</comment>
<dbReference type="Pfam" id="PF00636">
    <property type="entry name" value="Ribonuclease_3"/>
    <property type="match status" value="1"/>
</dbReference>
<reference evidence="7 8" key="1">
    <citation type="submission" date="2020-07" db="EMBL/GenBank/DDBJ databases">
        <title>Facklamia lactis sp. nov., isolated from raw milk.</title>
        <authorList>
            <person name="Doll E.V."/>
            <person name="Huptas C."/>
            <person name="Staib L."/>
            <person name="Wenning M."/>
            <person name="Scherer S."/>
        </authorList>
    </citation>
    <scope>NUCLEOTIDE SEQUENCE [LARGE SCALE GENOMIC DNA]</scope>
    <source>
        <strain evidence="7 8">DSM 111018</strain>
    </source>
</reference>
<keyword evidence="1 5" id="KW-0698">rRNA processing</keyword>
<keyword evidence="4 5" id="KW-0378">Hydrolase</keyword>
<name>A0ABS0LSQ7_9LACT</name>
<keyword evidence="5" id="KW-0699">rRNA-binding</keyword>
<protein>
    <recommendedName>
        <fullName evidence="5">Mini-ribonuclease 3</fullName>
        <shortName evidence="5">Mini-3</shortName>
        <shortName evidence="5">Mini-RNase 3</shortName>
        <ecNumber evidence="5">3.1.26.-</ecNumber>
    </recommendedName>
    <alternativeName>
        <fullName evidence="5">Mini-RNase III</fullName>
        <shortName evidence="5">Mini-III</shortName>
    </alternativeName>
</protein>
<evidence type="ECO:0000313" key="7">
    <source>
        <dbReference type="EMBL" id="MBG9987191.1"/>
    </source>
</evidence>
<keyword evidence="8" id="KW-1185">Reference proteome</keyword>